<feature type="compositionally biased region" description="Basic and acidic residues" evidence="1">
    <location>
        <begin position="93"/>
        <end position="106"/>
    </location>
</feature>
<evidence type="ECO:0000313" key="3">
    <source>
        <dbReference type="Proteomes" id="UP000619355"/>
    </source>
</evidence>
<comment type="caution">
    <text evidence="2">The sequence shown here is derived from an EMBL/GenBank/DDBJ whole genome shotgun (WGS) entry which is preliminary data.</text>
</comment>
<dbReference type="Proteomes" id="UP000619355">
    <property type="component" value="Unassembled WGS sequence"/>
</dbReference>
<name>A0A919C0X6_9ACTN</name>
<protein>
    <submittedName>
        <fullName evidence="2">Uncharacterized protein</fullName>
    </submittedName>
</protein>
<feature type="region of interest" description="Disordered" evidence="1">
    <location>
        <begin position="59"/>
        <end position="118"/>
    </location>
</feature>
<feature type="compositionally biased region" description="Basic and acidic residues" evidence="1">
    <location>
        <begin position="1"/>
        <end position="18"/>
    </location>
</feature>
<evidence type="ECO:0000313" key="2">
    <source>
        <dbReference type="EMBL" id="GHG38592.1"/>
    </source>
</evidence>
<organism evidence="2 3">
    <name type="scientific">Streptomyces capoamus</name>
    <dbReference type="NCBI Taxonomy" id="68183"/>
    <lineage>
        <taxon>Bacteria</taxon>
        <taxon>Bacillati</taxon>
        <taxon>Actinomycetota</taxon>
        <taxon>Actinomycetes</taxon>
        <taxon>Kitasatosporales</taxon>
        <taxon>Streptomycetaceae</taxon>
        <taxon>Streptomyces</taxon>
    </lineage>
</organism>
<dbReference type="AlphaFoldDB" id="A0A919C0X6"/>
<accession>A0A919C0X6</accession>
<gene>
    <name evidence="2" type="ORF">GCM10018980_11490</name>
</gene>
<evidence type="ECO:0000256" key="1">
    <source>
        <dbReference type="SAM" id="MobiDB-lite"/>
    </source>
</evidence>
<reference evidence="3" key="1">
    <citation type="journal article" date="2019" name="Int. J. Syst. Evol. Microbiol.">
        <title>The Global Catalogue of Microorganisms (GCM) 10K type strain sequencing project: providing services to taxonomists for standard genome sequencing and annotation.</title>
        <authorList>
            <consortium name="The Broad Institute Genomics Platform"/>
            <consortium name="The Broad Institute Genome Sequencing Center for Infectious Disease"/>
            <person name="Wu L."/>
            <person name="Ma J."/>
        </authorList>
    </citation>
    <scope>NUCLEOTIDE SEQUENCE [LARGE SCALE GENOMIC DNA]</scope>
    <source>
        <strain evidence="3">JCM 4253</strain>
    </source>
</reference>
<sequence length="118" mass="12862">MDDATTAHDRASDGHRQLGDAAFGSQEWQDVFRQRSAQGANRQVNAHFTEKFQEFSVAGRGYQTPPYARAHAGRPGRPPGTMRSGSRGSGPRTRVEEACGAERSHDGGGPVRRCVQPR</sequence>
<proteinExistence type="predicted"/>
<dbReference type="EMBL" id="BNBF01000002">
    <property type="protein sequence ID" value="GHG38592.1"/>
    <property type="molecule type" value="Genomic_DNA"/>
</dbReference>
<feature type="region of interest" description="Disordered" evidence="1">
    <location>
        <begin position="1"/>
        <end position="22"/>
    </location>
</feature>
<keyword evidence="3" id="KW-1185">Reference proteome</keyword>
<feature type="compositionally biased region" description="Low complexity" evidence="1">
    <location>
        <begin position="73"/>
        <end position="92"/>
    </location>
</feature>